<dbReference type="SMART" id="SM00474">
    <property type="entry name" value="35EXOc"/>
    <property type="match status" value="1"/>
</dbReference>
<dbReference type="PANTHER" id="PTHR47649">
    <property type="entry name" value="RIBONUCLEASE D"/>
    <property type="match status" value="1"/>
</dbReference>
<dbReference type="Pfam" id="PF01612">
    <property type="entry name" value="DNA_pol_A_exo1"/>
    <property type="match status" value="1"/>
</dbReference>
<dbReference type="InterPro" id="IPR036397">
    <property type="entry name" value="RNaseH_sf"/>
</dbReference>
<accession>A0A382N7V1</accession>
<proteinExistence type="predicted"/>
<dbReference type="GO" id="GO:0006139">
    <property type="term" value="P:nucleobase-containing compound metabolic process"/>
    <property type="evidence" value="ECO:0007669"/>
    <property type="project" value="InterPro"/>
</dbReference>
<evidence type="ECO:0000259" key="1">
    <source>
        <dbReference type="SMART" id="SM00474"/>
    </source>
</evidence>
<dbReference type="GO" id="GO:0008408">
    <property type="term" value="F:3'-5' exonuclease activity"/>
    <property type="evidence" value="ECO:0007669"/>
    <property type="project" value="InterPro"/>
</dbReference>
<dbReference type="EMBL" id="UINC01097696">
    <property type="protein sequence ID" value="SVC55621.1"/>
    <property type="molecule type" value="Genomic_DNA"/>
</dbReference>
<dbReference type="PANTHER" id="PTHR47649:SF1">
    <property type="entry name" value="RIBONUCLEASE D"/>
    <property type="match status" value="1"/>
</dbReference>
<protein>
    <recommendedName>
        <fullName evidence="1">3'-5' exonuclease domain-containing protein</fullName>
    </recommendedName>
</protein>
<dbReference type="InterPro" id="IPR012337">
    <property type="entry name" value="RNaseH-like_sf"/>
</dbReference>
<reference evidence="2" key="1">
    <citation type="submission" date="2018-05" db="EMBL/GenBank/DDBJ databases">
        <authorList>
            <person name="Lanie J.A."/>
            <person name="Ng W.-L."/>
            <person name="Kazmierczak K.M."/>
            <person name="Andrzejewski T.M."/>
            <person name="Davidsen T.M."/>
            <person name="Wayne K.J."/>
            <person name="Tettelin H."/>
            <person name="Glass J.I."/>
            <person name="Rusch D."/>
            <person name="Podicherti R."/>
            <person name="Tsui H.-C.T."/>
            <person name="Winkler M.E."/>
        </authorList>
    </citation>
    <scope>NUCLEOTIDE SEQUENCE</scope>
</reference>
<name>A0A382N7V1_9ZZZZ</name>
<organism evidence="2">
    <name type="scientific">marine metagenome</name>
    <dbReference type="NCBI Taxonomy" id="408172"/>
    <lineage>
        <taxon>unclassified sequences</taxon>
        <taxon>metagenomes</taxon>
        <taxon>ecological metagenomes</taxon>
    </lineage>
</organism>
<dbReference type="GO" id="GO:0003676">
    <property type="term" value="F:nucleic acid binding"/>
    <property type="evidence" value="ECO:0007669"/>
    <property type="project" value="InterPro"/>
</dbReference>
<gene>
    <name evidence="2" type="ORF">METZ01_LOCUS308475</name>
</gene>
<dbReference type="SUPFAM" id="SSF53098">
    <property type="entry name" value="Ribonuclease H-like"/>
    <property type="match status" value="1"/>
</dbReference>
<sequence length="203" mass="23505">MKIKLHKNDLPNNINFGKSVAIDTEAMGLNHKRDRLCLVQLSSGNGVCHLVQILNNEIKPKNLIKLLKNKKILKIFHFARFDVGILKHTFNINIENIFCTKIASKLTRTFTDKHGYQDLCKDLLNKDISKSQQTSDWGSNKLTLAQQKYASIDVLYLHQIKDKLDKMLIRENRVKLANACFDFIKIRTDLDLSGWLEQDIFKH</sequence>
<dbReference type="InterPro" id="IPR051086">
    <property type="entry name" value="RNase_D-like"/>
</dbReference>
<feature type="domain" description="3'-5' exonuclease" evidence="1">
    <location>
        <begin position="1"/>
        <end position="169"/>
    </location>
</feature>
<dbReference type="Gene3D" id="3.30.420.10">
    <property type="entry name" value="Ribonuclease H-like superfamily/Ribonuclease H"/>
    <property type="match status" value="1"/>
</dbReference>
<dbReference type="InterPro" id="IPR002562">
    <property type="entry name" value="3'-5'_exonuclease_dom"/>
</dbReference>
<dbReference type="AlphaFoldDB" id="A0A382N7V1"/>
<evidence type="ECO:0000313" key="2">
    <source>
        <dbReference type="EMBL" id="SVC55621.1"/>
    </source>
</evidence>
<dbReference type="CDD" id="cd06142">
    <property type="entry name" value="RNaseD_exo"/>
    <property type="match status" value="1"/>
</dbReference>